<dbReference type="GO" id="GO:0008270">
    <property type="term" value="F:zinc ion binding"/>
    <property type="evidence" value="ECO:0007669"/>
    <property type="project" value="UniProtKB-KW"/>
</dbReference>
<evidence type="ECO:0000313" key="4">
    <source>
        <dbReference type="EMBL" id="KAJ7658994.1"/>
    </source>
</evidence>
<dbReference type="PROSITE" id="PS50966">
    <property type="entry name" value="ZF_SWIM"/>
    <property type="match status" value="1"/>
</dbReference>
<sequence length="1018" mass="112865">MPAFTFVFEHEKFDTPTAAAGPAPPSGALPGPDATATASNYRSTFRWGGNYVPPEQKPTLNARSTAAAVPIAQLKITPEQRTLINAMYHPDSSASFSSRPIVDHIFPLDIEAQDRAAAIMTQYGLDDHSREQIGNRWSMQWSRQSADAKLETRKMLFMCACGYDHAQRKTKYDRTQNIHAEPGTQERQTALPFTACLAHAEITVREGVVLRIRGHFEHNPGCKDAHLTHLPPVPIHPSVYVVALAQLRDGASFSDVRAKNRQLVNAKAYKDFPDDLASSHYRWILEHDDSRSLHRQFNRMKGITVTESPEINIDEWLDPQSDKFNPTLAHAVFHYSARAAQGERFEVAVATDEMNRAAWTYGHESQILLDGTFGVCDSRVLLFIVMAVDENRKGVPVAFLLFSAPTGNKQSSAGYDTAILTKLIRKWSESLNKCGHLYGFAGIIFKPLSAITDTDLKERAALIIIFPDIWLLICRFHLRQSWRNHRNKLLKGKNAVMIDLKHRMITLERALTATQTIADARELLKAERDVMVKLSPAHPRPARKATEHIDYLDSYWTTDNLWKSWSDYGRTVLASLLGCGVDGVIPTTNHLESFNRVLKRVHLRRWQNGGRRMRIDVLVNALVLHILPSIFEERRLDYEQRSRISALVKLLPGGAALLDQKNLPKAAPVVPKVAYFLPDIERDTRGQELVTNRQISAPTLMSGNIGLTLNSYSGRALSIDANPTVYSIRMGFNGVVSCNCRDFTDRGGACKHIRGAFIIVDDLRHRGTNIPLIPIPRSLADAQALQAKTFLTIRPQTTDLPTSRATEQLDNILFEAETSGGTAIDMSEAAAGGVKEAEPDGDDDSASVATDASSDSESDDDGDSPVSASIRATQNFAALGEQAVARTIFELRDMGSKFSDLSAYLDQRVTGLNPSEREEVGKGYGQLVDLVAKLERVMNLPPLHTYAANGPGSICATRVFSYGQTQTGCHLRERMLRAANPAAHQTRHPPAFTRESAETKAVLRDTLNFTLLPGIDST</sequence>
<gene>
    <name evidence="4" type="ORF">B0H17DRAFT_1096286</name>
</gene>
<reference evidence="4" key="1">
    <citation type="submission" date="2023-03" db="EMBL/GenBank/DDBJ databases">
        <title>Massive genome expansion in bonnet fungi (Mycena s.s.) driven by repeated elements and novel gene families across ecological guilds.</title>
        <authorList>
            <consortium name="Lawrence Berkeley National Laboratory"/>
            <person name="Harder C.B."/>
            <person name="Miyauchi S."/>
            <person name="Viragh M."/>
            <person name="Kuo A."/>
            <person name="Thoen E."/>
            <person name="Andreopoulos B."/>
            <person name="Lu D."/>
            <person name="Skrede I."/>
            <person name="Drula E."/>
            <person name="Henrissat B."/>
            <person name="Morin E."/>
            <person name="Kohler A."/>
            <person name="Barry K."/>
            <person name="LaButti K."/>
            <person name="Morin E."/>
            <person name="Salamov A."/>
            <person name="Lipzen A."/>
            <person name="Mereny Z."/>
            <person name="Hegedus B."/>
            <person name="Baldrian P."/>
            <person name="Stursova M."/>
            <person name="Weitz H."/>
            <person name="Taylor A."/>
            <person name="Grigoriev I.V."/>
            <person name="Nagy L.G."/>
            <person name="Martin F."/>
            <person name="Kauserud H."/>
        </authorList>
    </citation>
    <scope>NUCLEOTIDE SEQUENCE</scope>
    <source>
        <strain evidence="4">CBHHK067</strain>
    </source>
</reference>
<dbReference type="InterPro" id="IPR007527">
    <property type="entry name" value="Znf_SWIM"/>
</dbReference>
<evidence type="ECO:0000256" key="1">
    <source>
        <dbReference type="PROSITE-ProRule" id="PRU00325"/>
    </source>
</evidence>
<evidence type="ECO:0000256" key="2">
    <source>
        <dbReference type="SAM" id="MobiDB-lite"/>
    </source>
</evidence>
<dbReference type="Proteomes" id="UP001221757">
    <property type="component" value="Unassembled WGS sequence"/>
</dbReference>
<organism evidence="4 5">
    <name type="scientific">Mycena rosella</name>
    <name type="common">Pink bonnet</name>
    <name type="synonym">Agaricus rosellus</name>
    <dbReference type="NCBI Taxonomy" id="1033263"/>
    <lineage>
        <taxon>Eukaryota</taxon>
        <taxon>Fungi</taxon>
        <taxon>Dikarya</taxon>
        <taxon>Basidiomycota</taxon>
        <taxon>Agaricomycotina</taxon>
        <taxon>Agaricomycetes</taxon>
        <taxon>Agaricomycetidae</taxon>
        <taxon>Agaricales</taxon>
        <taxon>Marasmiineae</taxon>
        <taxon>Mycenaceae</taxon>
        <taxon>Mycena</taxon>
    </lineage>
</organism>
<dbReference type="AlphaFoldDB" id="A0AAD7CR34"/>
<keyword evidence="1" id="KW-0863">Zinc-finger</keyword>
<feature type="domain" description="SWIM-type" evidence="3">
    <location>
        <begin position="726"/>
        <end position="761"/>
    </location>
</feature>
<feature type="region of interest" description="Disordered" evidence="2">
    <location>
        <begin position="15"/>
        <end position="35"/>
    </location>
</feature>
<evidence type="ECO:0000313" key="5">
    <source>
        <dbReference type="Proteomes" id="UP001221757"/>
    </source>
</evidence>
<protein>
    <recommendedName>
        <fullName evidence="3">SWIM-type domain-containing protein</fullName>
    </recommendedName>
</protein>
<accession>A0AAD7CR34</accession>
<name>A0AAD7CR34_MYCRO</name>
<proteinExistence type="predicted"/>
<comment type="caution">
    <text evidence="4">The sequence shown here is derived from an EMBL/GenBank/DDBJ whole genome shotgun (WGS) entry which is preliminary data.</text>
</comment>
<keyword evidence="1" id="KW-0479">Metal-binding</keyword>
<keyword evidence="1" id="KW-0862">Zinc</keyword>
<keyword evidence="5" id="KW-1185">Reference proteome</keyword>
<feature type="region of interest" description="Disordered" evidence="2">
    <location>
        <begin position="830"/>
        <end position="867"/>
    </location>
</feature>
<dbReference type="EMBL" id="JARKIE010000273">
    <property type="protein sequence ID" value="KAJ7658994.1"/>
    <property type="molecule type" value="Genomic_DNA"/>
</dbReference>
<feature type="compositionally biased region" description="Acidic residues" evidence="2">
    <location>
        <begin position="854"/>
        <end position="863"/>
    </location>
</feature>
<evidence type="ECO:0000259" key="3">
    <source>
        <dbReference type="PROSITE" id="PS50966"/>
    </source>
</evidence>